<accession>A0AAX3M5V5</accession>
<proteinExistence type="predicted"/>
<dbReference type="KEGG" id="pka:PQ456_04770"/>
<gene>
    <name evidence="2" type="ORF">PQ456_04770</name>
</gene>
<evidence type="ECO:0000259" key="1">
    <source>
        <dbReference type="Pfam" id="PF01973"/>
    </source>
</evidence>
<name>A0AAX3M5V5_9BACL</name>
<dbReference type="InterPro" id="IPR002826">
    <property type="entry name" value="MptE-like"/>
</dbReference>
<sequence length="634" mass="72851">MTSLSGLAFLKAKFPHTEKVISMAPQENSAVTLTSVAQEQDDLSNVHITYGAKQSYLHEQHPFNEIKILLDSLKNEKIDHMLFYGIGLGHHINYFQQQFPDVPYSVYEPKLEMVHYFSKHGNIAALDTPKWRDLAIETSPNSSIQFLRQFIDKTPGTISLCILPSYEYLFQQEILRFKQEFEHVLKHKKGNRIVSHKFSQFWMQNSLNNFKEVCQTPNIFQKKKSFENKPVVLVSAGPSLEEEIPYLKQIKKDQSAYIFTAGSALSTLISHGLYPDAACSYDPHPENGKVFSKVMEQQIADIPIIFGSCIGGDILADYPGAKLHMITTQDTIGSYLFPFQRTGYPVIRDASSIAVVTLQLLCLLQCGPIILVGQNFAYRDGYQYAGGIDYINPRKKIDPNQSEYITDVYGGTVATNPSFKSMRDEMSIYIRMFKKQNVINTTKGGAAIAGAPFIELKEVIKHQLVPYTIDVNALKTPEPVYNQDHIPAAIQQLEQEHQNMSQALFDIQRIFLAMNQYIRSNQHQLLIESFSTFDSAFNQWHNNQFSKIFLIPMCRVFYERLYQHVENMRKEQQLILKAEAILNHYGAFFEQVKQKYTQLMPQYQELLQKYQTQPNKKIENETISNIYPHRSLNI</sequence>
<dbReference type="PANTHER" id="PTHR41786:SF1">
    <property type="entry name" value="6-HYDROXYMETHYLPTERIN DIPHOSPHOKINASE MPTE-LIKE DOMAIN-CONTAINING PROTEIN"/>
    <property type="match status" value="1"/>
</dbReference>
<dbReference type="AlphaFoldDB" id="A0AAX3M5V5"/>
<dbReference type="Pfam" id="PF01973">
    <property type="entry name" value="MptE-like"/>
    <property type="match status" value="1"/>
</dbReference>
<keyword evidence="3" id="KW-1185">Reference proteome</keyword>
<dbReference type="RefSeq" id="WP_273615110.1">
    <property type="nucleotide sequence ID" value="NZ_CP117416.1"/>
</dbReference>
<dbReference type="PANTHER" id="PTHR41786">
    <property type="entry name" value="MOTILITY ACCESSORY FACTOR MAF"/>
    <property type="match status" value="1"/>
</dbReference>
<evidence type="ECO:0000313" key="2">
    <source>
        <dbReference type="EMBL" id="WCT56841.1"/>
    </source>
</evidence>
<evidence type="ECO:0000313" key="3">
    <source>
        <dbReference type="Proteomes" id="UP001220509"/>
    </source>
</evidence>
<organism evidence="2 3">
    <name type="scientific">Paenibacillus kyungheensis</name>
    <dbReference type="NCBI Taxonomy" id="1452732"/>
    <lineage>
        <taxon>Bacteria</taxon>
        <taxon>Bacillati</taxon>
        <taxon>Bacillota</taxon>
        <taxon>Bacilli</taxon>
        <taxon>Bacillales</taxon>
        <taxon>Paenibacillaceae</taxon>
        <taxon>Paenibacillus</taxon>
    </lineage>
</organism>
<feature type="domain" description="6-hydroxymethylpterin diphosphokinase MptE-like" evidence="1">
    <location>
        <begin position="205"/>
        <end position="380"/>
    </location>
</feature>
<protein>
    <submittedName>
        <fullName evidence="2">DUF115 domain-containing protein</fullName>
    </submittedName>
</protein>
<dbReference type="Proteomes" id="UP001220509">
    <property type="component" value="Chromosome"/>
</dbReference>
<dbReference type="EMBL" id="CP117416">
    <property type="protein sequence ID" value="WCT56841.1"/>
    <property type="molecule type" value="Genomic_DNA"/>
</dbReference>
<reference evidence="2 3" key="1">
    <citation type="submission" date="2023-02" db="EMBL/GenBank/DDBJ databases">
        <title>Genome sequence of Paenibacillus kyungheensis KACC 18744.</title>
        <authorList>
            <person name="Kim S."/>
            <person name="Heo J."/>
            <person name="Kwon S.-W."/>
        </authorList>
    </citation>
    <scope>NUCLEOTIDE SEQUENCE [LARGE SCALE GENOMIC DNA]</scope>
    <source>
        <strain evidence="2 3">KACC 18744</strain>
    </source>
</reference>